<name>A0ABX5HVF9_9GAMM</name>
<dbReference type="Proteomes" id="UP000240506">
    <property type="component" value="Unassembled WGS sequence"/>
</dbReference>
<organism evidence="1 2">
    <name type="scientific">Shewanella morhuae</name>
    <dbReference type="NCBI Taxonomy" id="365591"/>
    <lineage>
        <taxon>Bacteria</taxon>
        <taxon>Pseudomonadati</taxon>
        <taxon>Pseudomonadota</taxon>
        <taxon>Gammaproteobacteria</taxon>
        <taxon>Alteromonadales</taxon>
        <taxon>Shewanellaceae</taxon>
        <taxon>Shewanella</taxon>
    </lineage>
</organism>
<keyword evidence="2" id="KW-1185">Reference proteome</keyword>
<dbReference type="RefSeq" id="WP_107882776.1">
    <property type="nucleotide sequence ID" value="NZ_PYSG01000002.1"/>
</dbReference>
<reference evidence="1 2" key="2">
    <citation type="submission" date="2018-04" db="EMBL/GenBank/DDBJ databases">
        <title>Genomic sequence of a freshwater isolate of Shewanella morhuae.</title>
        <authorList>
            <person name="Castillo D.E."/>
            <person name="Gram L."/>
        </authorList>
    </citation>
    <scope>NUCLEOTIDE SEQUENCE [LARGE SCALE GENOMIC DNA]</scope>
    <source>
        <strain evidence="1 2">CW7</strain>
    </source>
</reference>
<protein>
    <submittedName>
        <fullName evidence="1">Uncharacterized protein</fullName>
    </submittedName>
</protein>
<evidence type="ECO:0000313" key="2">
    <source>
        <dbReference type="Proteomes" id="UP000240506"/>
    </source>
</evidence>
<sequence>MLKISPERFSFSLLSNFPVGCCEFTSYMLAKFFTEERAISDIKMVHGENQFKKSQRHVWLKVMGYDVDITANQFSSTDKTVFCTTDSIWHYSRFKIFESHQPNVKFDHFHEEYQEQLLSDYQMVLKDLEP</sequence>
<dbReference type="EMBL" id="PYSG01000002">
    <property type="protein sequence ID" value="PTA50147.1"/>
    <property type="molecule type" value="Genomic_DNA"/>
</dbReference>
<accession>A0ABX5HVF9</accession>
<reference evidence="1 2" key="1">
    <citation type="submission" date="2018-03" db="EMBL/GenBank/DDBJ databases">
        <authorList>
            <person name="Dailey F.E."/>
        </authorList>
    </citation>
    <scope>NUCLEOTIDE SEQUENCE [LARGE SCALE GENOMIC DNA]</scope>
    <source>
        <strain evidence="1 2">CW7</strain>
    </source>
</reference>
<proteinExistence type="predicted"/>
<evidence type="ECO:0000313" key="1">
    <source>
        <dbReference type="EMBL" id="PTA50147.1"/>
    </source>
</evidence>
<gene>
    <name evidence="1" type="ORF">C9I43_06335</name>
</gene>
<comment type="caution">
    <text evidence="1">The sequence shown here is derived from an EMBL/GenBank/DDBJ whole genome shotgun (WGS) entry which is preliminary data.</text>
</comment>